<gene>
    <name evidence="1" type="ORF">FC65_GL000946</name>
</gene>
<accession>A0ABR5PHI4</accession>
<dbReference type="Proteomes" id="UP000051217">
    <property type="component" value="Unassembled WGS sequence"/>
</dbReference>
<reference evidence="1 2" key="1">
    <citation type="journal article" date="2015" name="Genome Announc.">
        <title>Expanding the biotechnology potential of lactobacilli through comparative genomics of 213 strains and associated genera.</title>
        <authorList>
            <person name="Sun Z."/>
            <person name="Harris H.M."/>
            <person name="McCann A."/>
            <person name="Guo C."/>
            <person name="Argimon S."/>
            <person name="Zhang W."/>
            <person name="Yang X."/>
            <person name="Jeffery I.B."/>
            <person name="Cooney J.C."/>
            <person name="Kagawa T.F."/>
            <person name="Liu W."/>
            <person name="Song Y."/>
            <person name="Salvetti E."/>
            <person name="Wrobel A."/>
            <person name="Rasinkangas P."/>
            <person name="Parkhill J."/>
            <person name="Rea M.C."/>
            <person name="O'Sullivan O."/>
            <person name="Ritari J."/>
            <person name="Douillard F.P."/>
            <person name="Paul Ross R."/>
            <person name="Yang R."/>
            <person name="Briner A.E."/>
            <person name="Felis G.E."/>
            <person name="de Vos W.M."/>
            <person name="Barrangou R."/>
            <person name="Klaenhammer T.R."/>
            <person name="Caufield P.W."/>
            <person name="Cui Y."/>
            <person name="Zhang H."/>
            <person name="O'Toole P.W."/>
        </authorList>
    </citation>
    <scope>NUCLEOTIDE SEQUENCE [LARGE SCALE GENOMIC DNA]</scope>
    <source>
        <strain evidence="1 2">DSM 15836</strain>
    </source>
</reference>
<dbReference type="EMBL" id="AZFI01000209">
    <property type="protein sequence ID" value="KRM21473.1"/>
    <property type="molecule type" value="Genomic_DNA"/>
</dbReference>
<sequence>MNNSGLLEFLKIQTLTFNHDECYLVDRYMNMVDCHNSNANYTDSLGLPDF</sequence>
<protein>
    <submittedName>
        <fullName evidence="1">Uncharacterized protein</fullName>
    </submittedName>
</protein>
<proteinExistence type="predicted"/>
<evidence type="ECO:0000313" key="1">
    <source>
        <dbReference type="EMBL" id="KRM21473.1"/>
    </source>
</evidence>
<evidence type="ECO:0000313" key="2">
    <source>
        <dbReference type="Proteomes" id="UP000051217"/>
    </source>
</evidence>
<keyword evidence="2" id="KW-1185">Reference proteome</keyword>
<name>A0ABR5PHI4_9LACO</name>
<organism evidence="1 2">
    <name type="scientific">Ligilactobacillus acidipiscis DSM 15836</name>
    <dbReference type="NCBI Taxonomy" id="1423716"/>
    <lineage>
        <taxon>Bacteria</taxon>
        <taxon>Bacillati</taxon>
        <taxon>Bacillota</taxon>
        <taxon>Bacilli</taxon>
        <taxon>Lactobacillales</taxon>
        <taxon>Lactobacillaceae</taxon>
        <taxon>Ligilactobacillus</taxon>
    </lineage>
</organism>
<comment type="caution">
    <text evidence="1">The sequence shown here is derived from an EMBL/GenBank/DDBJ whole genome shotgun (WGS) entry which is preliminary data.</text>
</comment>